<dbReference type="AlphaFoldDB" id="A0A0N9HN91"/>
<gene>
    <name evidence="2" type="ORF">AOZ06_01560</name>
</gene>
<feature type="compositionally biased region" description="Low complexity" evidence="1">
    <location>
        <begin position="180"/>
        <end position="191"/>
    </location>
</feature>
<evidence type="ECO:0000313" key="3">
    <source>
        <dbReference type="Proteomes" id="UP000063699"/>
    </source>
</evidence>
<name>A0A0N9HN91_9PSEU</name>
<keyword evidence="3" id="KW-1185">Reference proteome</keyword>
<sequence>MCRAGGRRCPGNGVSTTKAHVNARQRLSRARKALDKALSGGDPRKVAAAHQKLATAEAAMDAVRQAHTHDTPAPERDVTPVEPDAPTPDLQARIYAAYRDLAVKKQEWIRLARVRAKLTGADKSEVDKVLLAMMRSQAIYLAPDSNRKVLTDADHDAAIMIGGEPKHLIAFDAEFDLDTSTDPAAANTSATPPNPTRTPTSERRAKRSQTGDVTPQGQPERPRRSRNPGGKPETEADTKFFDLRESGYTGPINEKGEAVTSGPAVEILQALSQTTQRRRRPGTAGRGANNKHRAEVGRPTSSPTAG</sequence>
<dbReference type="EMBL" id="CP012752">
    <property type="protein sequence ID" value="ALG05784.1"/>
    <property type="molecule type" value="Genomic_DNA"/>
</dbReference>
<feature type="region of interest" description="Disordered" evidence="1">
    <location>
        <begin position="57"/>
        <end position="87"/>
    </location>
</feature>
<evidence type="ECO:0000256" key="1">
    <source>
        <dbReference type="SAM" id="MobiDB-lite"/>
    </source>
</evidence>
<feature type="region of interest" description="Disordered" evidence="1">
    <location>
        <begin position="179"/>
        <end position="306"/>
    </location>
</feature>
<dbReference type="KEGG" id="kphy:AOZ06_01560"/>
<feature type="compositionally biased region" description="Basic and acidic residues" evidence="1">
    <location>
        <begin position="67"/>
        <end position="79"/>
    </location>
</feature>
<feature type="compositionally biased region" description="Polar residues" evidence="1">
    <location>
        <begin position="208"/>
        <end position="217"/>
    </location>
</feature>
<reference evidence="2 3" key="1">
    <citation type="submission" date="2015-07" db="EMBL/GenBank/DDBJ databases">
        <title>Genome sequencing of Kibdelosporangium phytohabitans.</title>
        <authorList>
            <person name="Qin S."/>
            <person name="Xing K."/>
        </authorList>
    </citation>
    <scope>NUCLEOTIDE SEQUENCE [LARGE SCALE GENOMIC DNA]</scope>
    <source>
        <strain evidence="2 3">KLBMP1111</strain>
    </source>
</reference>
<feature type="region of interest" description="Disordered" evidence="1">
    <location>
        <begin position="1"/>
        <end position="20"/>
    </location>
</feature>
<dbReference type="STRING" id="860235.AOZ06_01560"/>
<accession>A0A0N9HN91</accession>
<dbReference type="Proteomes" id="UP000063699">
    <property type="component" value="Chromosome"/>
</dbReference>
<protein>
    <submittedName>
        <fullName evidence="2">Uncharacterized protein</fullName>
    </submittedName>
</protein>
<organism evidence="2 3">
    <name type="scientific">Kibdelosporangium phytohabitans</name>
    <dbReference type="NCBI Taxonomy" id="860235"/>
    <lineage>
        <taxon>Bacteria</taxon>
        <taxon>Bacillati</taxon>
        <taxon>Actinomycetota</taxon>
        <taxon>Actinomycetes</taxon>
        <taxon>Pseudonocardiales</taxon>
        <taxon>Pseudonocardiaceae</taxon>
        <taxon>Kibdelosporangium</taxon>
    </lineage>
</organism>
<evidence type="ECO:0000313" key="2">
    <source>
        <dbReference type="EMBL" id="ALG05784.1"/>
    </source>
</evidence>
<dbReference type="RefSeq" id="WP_054287764.1">
    <property type="nucleotide sequence ID" value="NZ_CP012752.1"/>
</dbReference>
<feature type="compositionally biased region" description="Basic and acidic residues" evidence="1">
    <location>
        <begin position="232"/>
        <end position="245"/>
    </location>
</feature>
<proteinExistence type="predicted"/>